<dbReference type="GeneID" id="63863624"/>
<evidence type="ECO:0000313" key="3">
    <source>
        <dbReference type="Proteomes" id="UP000249789"/>
    </source>
</evidence>
<dbReference type="Proteomes" id="UP000249789">
    <property type="component" value="Unassembled WGS sequence"/>
</dbReference>
<name>A0A8G1W136_9EURO</name>
<dbReference type="OrthoDB" id="10643545at2759"/>
<accession>A0A8G1W136</accession>
<proteinExistence type="predicted"/>
<organism evidence="2 3">
    <name type="scientific">Aspergillus fijiensis CBS 313.89</name>
    <dbReference type="NCBI Taxonomy" id="1448319"/>
    <lineage>
        <taxon>Eukaryota</taxon>
        <taxon>Fungi</taxon>
        <taxon>Dikarya</taxon>
        <taxon>Ascomycota</taxon>
        <taxon>Pezizomycotina</taxon>
        <taxon>Eurotiomycetes</taxon>
        <taxon>Eurotiomycetidae</taxon>
        <taxon>Eurotiales</taxon>
        <taxon>Aspergillaceae</taxon>
        <taxon>Aspergillus</taxon>
    </lineage>
</organism>
<dbReference type="AlphaFoldDB" id="A0A8G1W136"/>
<evidence type="ECO:0000256" key="1">
    <source>
        <dbReference type="SAM" id="SignalP"/>
    </source>
</evidence>
<sequence length="124" mass="13998">MHCKTALFPLFVACTLAIPAVVPLEVRVPPNKHQGSWPFTMPIPPCSPDSELVEFATTYNDHWAVWTDQETGIVTVKGHNNLKGTGVVKQGGGRVYESKYNVYWTWDPIQGMVYRFERGELPCF</sequence>
<dbReference type="RefSeq" id="XP_040804037.1">
    <property type="nucleotide sequence ID" value="XM_040946291.1"/>
</dbReference>
<protein>
    <submittedName>
        <fullName evidence="2">Uncharacterized protein</fullName>
    </submittedName>
</protein>
<evidence type="ECO:0000313" key="2">
    <source>
        <dbReference type="EMBL" id="RAK80027.1"/>
    </source>
</evidence>
<reference evidence="2 3" key="1">
    <citation type="submission" date="2018-02" db="EMBL/GenBank/DDBJ databases">
        <title>The genomes of Aspergillus section Nigri reveals drivers in fungal speciation.</title>
        <authorList>
            <consortium name="DOE Joint Genome Institute"/>
            <person name="Vesth T.C."/>
            <person name="Nybo J."/>
            <person name="Theobald S."/>
            <person name="Brandl J."/>
            <person name="Frisvad J.C."/>
            <person name="Nielsen K.F."/>
            <person name="Lyhne E.K."/>
            <person name="Kogle M.E."/>
            <person name="Kuo A."/>
            <person name="Riley R."/>
            <person name="Clum A."/>
            <person name="Nolan M."/>
            <person name="Lipzen A."/>
            <person name="Salamov A."/>
            <person name="Henrissat B."/>
            <person name="Wiebenga A."/>
            <person name="De vries R.P."/>
            <person name="Grigoriev I.V."/>
            <person name="Mortensen U.H."/>
            <person name="Andersen M.R."/>
            <person name="Baker S.E."/>
        </authorList>
    </citation>
    <scope>NUCLEOTIDE SEQUENCE [LARGE SCALE GENOMIC DNA]</scope>
    <source>
        <strain evidence="2 3">CBS 313.89</strain>
    </source>
</reference>
<feature type="chain" id="PRO_5034678502" evidence="1">
    <location>
        <begin position="18"/>
        <end position="124"/>
    </location>
</feature>
<keyword evidence="3" id="KW-1185">Reference proteome</keyword>
<feature type="signal peptide" evidence="1">
    <location>
        <begin position="1"/>
        <end position="17"/>
    </location>
</feature>
<dbReference type="VEuPathDB" id="FungiDB:BO72DRAFT_456718"/>
<keyword evidence="1" id="KW-0732">Signal</keyword>
<dbReference type="EMBL" id="KZ824631">
    <property type="protein sequence ID" value="RAK80027.1"/>
    <property type="molecule type" value="Genomic_DNA"/>
</dbReference>
<gene>
    <name evidence="2" type="ORF">BO72DRAFT_456718</name>
</gene>